<gene>
    <name evidence="2" type="ORF">AVDCRST_MAG72-2429</name>
</gene>
<evidence type="ECO:0000256" key="1">
    <source>
        <dbReference type="SAM" id="MobiDB-lite"/>
    </source>
</evidence>
<organism evidence="2">
    <name type="scientific">uncultured Nocardioidaceae bacterium</name>
    <dbReference type="NCBI Taxonomy" id="253824"/>
    <lineage>
        <taxon>Bacteria</taxon>
        <taxon>Bacillati</taxon>
        <taxon>Actinomycetota</taxon>
        <taxon>Actinomycetes</taxon>
        <taxon>Propionibacteriales</taxon>
        <taxon>Nocardioidaceae</taxon>
        <taxon>environmental samples</taxon>
    </lineage>
</organism>
<evidence type="ECO:0000313" key="2">
    <source>
        <dbReference type="EMBL" id="CAA9362745.1"/>
    </source>
</evidence>
<protein>
    <submittedName>
        <fullName evidence="2">Uncharacterized protein</fullName>
    </submittedName>
</protein>
<feature type="non-terminal residue" evidence="2">
    <location>
        <position position="90"/>
    </location>
</feature>
<sequence>DDPGDVPAVTARTDPSRVRRQTYGEGARRLPGHQRPEGDGPGHRGEPAAAPTGARPGGAGSAAESGKRLAWRGGARGFAAHLREGHAAGL</sequence>
<feature type="non-terminal residue" evidence="2">
    <location>
        <position position="1"/>
    </location>
</feature>
<feature type="region of interest" description="Disordered" evidence="1">
    <location>
        <begin position="1"/>
        <end position="67"/>
    </location>
</feature>
<name>A0A6J4MLI9_9ACTN</name>
<dbReference type="EMBL" id="CADCUJ010000101">
    <property type="protein sequence ID" value="CAA9362745.1"/>
    <property type="molecule type" value="Genomic_DNA"/>
</dbReference>
<proteinExistence type="predicted"/>
<dbReference type="AlphaFoldDB" id="A0A6J4MLI9"/>
<accession>A0A6J4MLI9</accession>
<feature type="compositionally biased region" description="Basic and acidic residues" evidence="1">
    <location>
        <begin position="34"/>
        <end position="46"/>
    </location>
</feature>
<reference evidence="2" key="1">
    <citation type="submission" date="2020-02" db="EMBL/GenBank/DDBJ databases">
        <authorList>
            <person name="Meier V. D."/>
        </authorList>
    </citation>
    <scope>NUCLEOTIDE SEQUENCE</scope>
    <source>
        <strain evidence="2">AVDCRST_MAG72</strain>
    </source>
</reference>